<dbReference type="Proteomes" id="UP001230268">
    <property type="component" value="Unassembled WGS sequence"/>
</dbReference>
<organism evidence="1 2">
    <name type="scientific">Babesia gibsoni</name>
    <dbReference type="NCBI Taxonomy" id="33632"/>
    <lineage>
        <taxon>Eukaryota</taxon>
        <taxon>Sar</taxon>
        <taxon>Alveolata</taxon>
        <taxon>Apicomplexa</taxon>
        <taxon>Aconoidasida</taxon>
        <taxon>Piroplasmida</taxon>
        <taxon>Babesiidae</taxon>
        <taxon>Babesia</taxon>
    </lineage>
</organism>
<dbReference type="AlphaFoldDB" id="A0AAD8PFR3"/>
<dbReference type="GO" id="GO:0005643">
    <property type="term" value="C:nuclear pore"/>
    <property type="evidence" value="ECO:0007669"/>
    <property type="project" value="UniProtKB-ARBA"/>
</dbReference>
<dbReference type="EMBL" id="JAVEPI010000001">
    <property type="protein sequence ID" value="KAK1444564.1"/>
    <property type="molecule type" value="Genomic_DNA"/>
</dbReference>
<evidence type="ECO:0000313" key="1">
    <source>
        <dbReference type="EMBL" id="KAK1444564.1"/>
    </source>
</evidence>
<sequence>MSTSFTFNTAPAGGTSLFGSNTAPAFGATAAPTFGQTAVTPGVTGGVNPVNTVPVSQQPLFAGVGTVANQVATPMVNPVISYPGMINSRFTIRHLTSVIPQWKGHFDVADMMLSSQERSMSTVRGMIDMLDELDKECRECYDNIKNSLNGINLLQEKLKKEVKERCKRQDSQNLISIKARRLSESLGTAKRTVGSKISPVFRVPNHLHLQLSKELLDIIRSWKKEIHLLQIEVLSLKDIDISRYVSTVKVVLASHEKRISNIGNCLTKAVSGVETKLSDSKDMWDIVADKTSDVRKAFLEAIGLPIRPSLSESTSTVTTTIDPGSEIKRQIVYLRKFNSAFEQTGRASMDAATYNIRELLQQPTQVTNTTSLFGGGAQNTGLFGGTTSGGTAGSSIFGNTASTGMNMFGSNTANVQGGSLFGAANKTAGTGLFGSTPTQTQPTATFGTTVAATPTTGLFGSTTGGVQGGSTFGTAQPTTQNTGIFGSATTGTTGTSLFGSGTAATPSTGGFGVATTATTTTPTMFGASTTTTGGSGLFGTATSATNPVQSFGQPQAASTGVFGSSGNTGMFGQQTTTTGFGQQTTTTGFGQQSNTTGFGQQTNTTGFGQQPGAVSTPTASTGLFGQSNVTGIFGQNTAANQQGAVSKSTALVPYNPNAILR</sequence>
<dbReference type="InterPro" id="IPR025574">
    <property type="entry name" value="Nucleoporin_FG_rpt"/>
</dbReference>
<protein>
    <submittedName>
        <fullName evidence="1">Uncharacterized protein</fullName>
    </submittedName>
</protein>
<gene>
    <name evidence="1" type="ORF">BgAZ_104700</name>
</gene>
<reference evidence="1" key="1">
    <citation type="submission" date="2023-08" db="EMBL/GenBank/DDBJ databases">
        <title>Draft sequence of the Babesia gibsoni genome.</title>
        <authorList>
            <person name="Yamagishi J.Y."/>
            <person name="Xuan X.X."/>
        </authorList>
    </citation>
    <scope>NUCLEOTIDE SEQUENCE</scope>
    <source>
        <strain evidence="1">Azabu</strain>
    </source>
</reference>
<proteinExistence type="predicted"/>
<name>A0AAD8PFR3_BABGI</name>
<evidence type="ECO:0000313" key="2">
    <source>
        <dbReference type="Proteomes" id="UP001230268"/>
    </source>
</evidence>
<comment type="caution">
    <text evidence="1">The sequence shown here is derived from an EMBL/GenBank/DDBJ whole genome shotgun (WGS) entry which is preliminary data.</text>
</comment>
<dbReference type="Pfam" id="PF13634">
    <property type="entry name" value="Nucleoporin_FG"/>
    <property type="match status" value="3"/>
</dbReference>
<accession>A0AAD8PFR3</accession>
<keyword evidence="2" id="KW-1185">Reference proteome</keyword>